<proteinExistence type="predicted"/>
<protein>
    <recommendedName>
        <fullName evidence="4">Secreted protein</fullName>
    </recommendedName>
</protein>
<accession>A0A0K8U7M8</accession>
<organism evidence="3">
    <name type="scientific">Bactrocera latifrons</name>
    <name type="common">Malaysian fruit fly</name>
    <name type="synonym">Chaetodacus latifrons</name>
    <dbReference type="NCBI Taxonomy" id="174628"/>
    <lineage>
        <taxon>Eukaryota</taxon>
        <taxon>Metazoa</taxon>
        <taxon>Ecdysozoa</taxon>
        <taxon>Arthropoda</taxon>
        <taxon>Hexapoda</taxon>
        <taxon>Insecta</taxon>
        <taxon>Pterygota</taxon>
        <taxon>Neoptera</taxon>
        <taxon>Endopterygota</taxon>
        <taxon>Diptera</taxon>
        <taxon>Brachycera</taxon>
        <taxon>Muscomorpha</taxon>
        <taxon>Tephritoidea</taxon>
        <taxon>Tephritidae</taxon>
        <taxon>Bactrocera</taxon>
        <taxon>Bactrocera</taxon>
    </lineage>
</organism>
<reference evidence="3" key="1">
    <citation type="submission" date="2015-06" db="EMBL/GenBank/DDBJ databases">
        <authorList>
            <person name="Hoefler B.C."/>
            <person name="Straight P.D."/>
        </authorList>
    </citation>
    <scope>NUCLEOTIDE SEQUENCE</scope>
</reference>
<feature type="region of interest" description="Disordered" evidence="1">
    <location>
        <begin position="35"/>
        <end position="54"/>
    </location>
</feature>
<sequence length="99" mass="11313">MLMMMTTMTMTMTTTTTATMVLVLVLLTTTTTTTRNGTAATNRRCQRNQHEQAQNTWTQQQQTLQALKKHEVNNVEDLVQRYNGHCESYFLRAALGDQL</sequence>
<keyword evidence="2" id="KW-0732">Signal</keyword>
<dbReference type="AlphaFoldDB" id="A0A0K8U7M8"/>
<evidence type="ECO:0000256" key="1">
    <source>
        <dbReference type="SAM" id="MobiDB-lite"/>
    </source>
</evidence>
<gene>
    <name evidence="3" type="ORF">c0_g1_i2</name>
</gene>
<evidence type="ECO:0000256" key="2">
    <source>
        <dbReference type="SAM" id="SignalP"/>
    </source>
</evidence>
<evidence type="ECO:0000313" key="3">
    <source>
        <dbReference type="EMBL" id="JAI22330.1"/>
    </source>
</evidence>
<feature type="chain" id="PRO_5005520771" description="Secreted protein" evidence="2">
    <location>
        <begin position="19"/>
        <end position="99"/>
    </location>
</feature>
<name>A0A0K8U7M8_BACLA</name>
<feature type="signal peptide" evidence="2">
    <location>
        <begin position="1"/>
        <end position="18"/>
    </location>
</feature>
<dbReference type="EMBL" id="GDHF01029984">
    <property type="protein sequence ID" value="JAI22330.1"/>
    <property type="molecule type" value="Transcribed_RNA"/>
</dbReference>
<evidence type="ECO:0008006" key="4">
    <source>
        <dbReference type="Google" id="ProtNLM"/>
    </source>
</evidence>